<comment type="caution">
    <text evidence="1">The sequence shown here is derived from an EMBL/GenBank/DDBJ whole genome shotgun (WGS) entry which is preliminary data.</text>
</comment>
<dbReference type="Proteomes" id="UP000651475">
    <property type="component" value="Unassembled WGS sequence"/>
</dbReference>
<name>A0ABR7DK24_9BACT</name>
<sequence>MGKEIAMSETKNKYLVKLIPLGKFFFGGDMTFQSDSLKGKEVTNYASYIIHSFKMPQQTSLLGMLRFLLLSNNDQLFDSKENHIKKGVVNEVMAWIGEKSFNVKSDHIEANFGKIDRLGPCFLYNQKECKAYFKEGYDADLDVDFSKSICANINQVKMEIPQIRMRKNKSPNYSGKEQLGTYYITPDGTDRKKEEDLFKKDSRIGIDKDYEGKVKNAAFYKQISYRLERDFCFAFEVEAKADLTVYSGTFVKLGADDSNFLFKAELSDGQCGFLPHEADSLRVVLLSDSYLPLFVEKEKKTMEYVRYAITRVRPFRFLSSSNSIEARDYNVKYKSLRSFERYDLYESGSVFYFENSTKMDEFCKALDSCKEFVQVGYNKYCKIKQK</sequence>
<dbReference type="InterPro" id="IPR019117">
    <property type="entry name" value="CRISPR-assoc_protein_Cmr3"/>
</dbReference>
<accession>A0ABR7DK24</accession>
<dbReference type="EMBL" id="JACOOJ010000002">
    <property type="protein sequence ID" value="MBC5631460.1"/>
    <property type="molecule type" value="Genomic_DNA"/>
</dbReference>
<dbReference type="Pfam" id="PF09700">
    <property type="entry name" value="Cas_Cmr3"/>
    <property type="match status" value="1"/>
</dbReference>
<evidence type="ECO:0000313" key="1">
    <source>
        <dbReference type="EMBL" id="MBC5631460.1"/>
    </source>
</evidence>
<evidence type="ECO:0000313" key="2">
    <source>
        <dbReference type="Proteomes" id="UP000651475"/>
    </source>
</evidence>
<gene>
    <name evidence="1" type="ORF">H8S65_01525</name>
</gene>
<protein>
    <recommendedName>
        <fullName evidence="3">CRISPR-associated protein Cmr3</fullName>
    </recommendedName>
</protein>
<proteinExistence type="predicted"/>
<organism evidence="1 2">
    <name type="scientific">Parabacteroides hominis</name>
    <dbReference type="NCBI Taxonomy" id="2763057"/>
    <lineage>
        <taxon>Bacteria</taxon>
        <taxon>Pseudomonadati</taxon>
        <taxon>Bacteroidota</taxon>
        <taxon>Bacteroidia</taxon>
        <taxon>Bacteroidales</taxon>
        <taxon>Tannerellaceae</taxon>
        <taxon>Parabacteroides</taxon>
    </lineage>
</organism>
<evidence type="ECO:0008006" key="3">
    <source>
        <dbReference type="Google" id="ProtNLM"/>
    </source>
</evidence>
<reference evidence="1 2" key="1">
    <citation type="submission" date="2020-08" db="EMBL/GenBank/DDBJ databases">
        <title>Genome public.</title>
        <authorList>
            <person name="Liu C."/>
            <person name="Sun Q."/>
        </authorList>
    </citation>
    <scope>NUCLEOTIDE SEQUENCE [LARGE SCALE GENOMIC DNA]</scope>
    <source>
        <strain evidence="1 2">NSJ-79</strain>
    </source>
</reference>
<keyword evidence="2" id="KW-1185">Reference proteome</keyword>